<organism evidence="2 3">
    <name type="scientific">Glaciihabitans arcticus</name>
    <dbReference type="NCBI Taxonomy" id="2668039"/>
    <lineage>
        <taxon>Bacteria</taxon>
        <taxon>Bacillati</taxon>
        <taxon>Actinomycetota</taxon>
        <taxon>Actinomycetes</taxon>
        <taxon>Micrococcales</taxon>
        <taxon>Microbacteriaceae</taxon>
        <taxon>Glaciihabitans</taxon>
    </lineage>
</organism>
<gene>
    <name evidence="2" type="ORF">EYE40_04085</name>
</gene>
<protein>
    <submittedName>
        <fullName evidence="2">GNAT family N-acetyltransferase</fullName>
    </submittedName>
</protein>
<sequence length="136" mass="14544">MEPIHALSHRLPTAAEHLALAASVGWLDHFDAPTLADSLAGSLHGVVIESSGSVVAMGRVVGDGSHYFYLQDVIVHPAHSDDGLGSRVVSELLDWIRSAAAPRAFVGLFSSPEATDLYSEFGFEEPSDMTGMRLRD</sequence>
<feature type="domain" description="N-acetyltransferase" evidence="1">
    <location>
        <begin position="2"/>
        <end position="136"/>
    </location>
</feature>
<evidence type="ECO:0000313" key="3">
    <source>
        <dbReference type="Proteomes" id="UP000294194"/>
    </source>
</evidence>
<dbReference type="Gene3D" id="3.40.630.30">
    <property type="match status" value="1"/>
</dbReference>
<dbReference type="PANTHER" id="PTHR43233">
    <property type="entry name" value="FAMILY N-ACETYLTRANSFERASE, PUTATIVE (AFU_ORTHOLOGUE AFUA_6G03350)-RELATED"/>
    <property type="match status" value="1"/>
</dbReference>
<dbReference type="AlphaFoldDB" id="A0A4Q9GP91"/>
<dbReference type="RefSeq" id="WP_130980752.1">
    <property type="nucleotide sequence ID" value="NZ_SISG01000001.1"/>
</dbReference>
<name>A0A4Q9GP91_9MICO</name>
<dbReference type="InterPro" id="IPR016181">
    <property type="entry name" value="Acyl_CoA_acyltransferase"/>
</dbReference>
<proteinExistence type="predicted"/>
<dbReference type="Proteomes" id="UP000294194">
    <property type="component" value="Unassembled WGS sequence"/>
</dbReference>
<dbReference type="EMBL" id="SISG01000001">
    <property type="protein sequence ID" value="TBN56642.1"/>
    <property type="molecule type" value="Genomic_DNA"/>
</dbReference>
<dbReference type="InterPro" id="IPR000182">
    <property type="entry name" value="GNAT_dom"/>
</dbReference>
<dbReference type="GO" id="GO:0016747">
    <property type="term" value="F:acyltransferase activity, transferring groups other than amino-acyl groups"/>
    <property type="evidence" value="ECO:0007669"/>
    <property type="project" value="InterPro"/>
</dbReference>
<keyword evidence="2" id="KW-0808">Transferase</keyword>
<keyword evidence="3" id="KW-1185">Reference proteome</keyword>
<comment type="caution">
    <text evidence="2">The sequence shown here is derived from an EMBL/GenBank/DDBJ whole genome shotgun (WGS) entry which is preliminary data.</text>
</comment>
<reference evidence="3" key="1">
    <citation type="submission" date="2019-02" db="EMBL/GenBank/DDBJ databases">
        <title>Glaciihabitans arcticus sp. nov., a psychrotolerant bacterium isolated from polar soil.</title>
        <authorList>
            <person name="Dahal R.H."/>
        </authorList>
    </citation>
    <scope>NUCLEOTIDE SEQUENCE [LARGE SCALE GENOMIC DNA]</scope>
    <source>
        <strain evidence="3">RP-3-7</strain>
    </source>
</reference>
<dbReference type="PANTHER" id="PTHR43233:SF1">
    <property type="entry name" value="FAMILY N-ACETYLTRANSFERASE, PUTATIVE (AFU_ORTHOLOGUE AFUA_6G03350)-RELATED"/>
    <property type="match status" value="1"/>
</dbReference>
<dbReference type="InterPro" id="IPR053144">
    <property type="entry name" value="Acetyltransferase_Butenolide"/>
</dbReference>
<accession>A0A4Q9GP91</accession>
<evidence type="ECO:0000313" key="2">
    <source>
        <dbReference type="EMBL" id="TBN56642.1"/>
    </source>
</evidence>
<dbReference type="SUPFAM" id="SSF55729">
    <property type="entry name" value="Acyl-CoA N-acyltransferases (Nat)"/>
    <property type="match status" value="1"/>
</dbReference>
<evidence type="ECO:0000259" key="1">
    <source>
        <dbReference type="PROSITE" id="PS51186"/>
    </source>
</evidence>
<dbReference type="Pfam" id="PF00583">
    <property type="entry name" value="Acetyltransf_1"/>
    <property type="match status" value="1"/>
</dbReference>
<dbReference type="PROSITE" id="PS51186">
    <property type="entry name" value="GNAT"/>
    <property type="match status" value="1"/>
</dbReference>